<dbReference type="Proteomes" id="UP000078090">
    <property type="component" value="Unassembled WGS sequence"/>
</dbReference>
<sequence>MLPQPIHYHSDLTHERLSVVAELLLDEHYKTLDDLSSETDDNYTRGCTSFGRQKNRIKGVALAKTYPWLQISNNANDLVFTIGSVPCRFSSDDPSSPKKKAVLTTHRYQASFFDDVESDEEPCRYCFVIDQGINDDAEPSVVFLGFDATGVVRCQWESGAIRTFNSVNTVAVPDAVEIGKPAVKPKKSVAESADEANQL</sequence>
<protein>
    <submittedName>
        <fullName evidence="1">Uncharacterized protein</fullName>
    </submittedName>
</protein>
<accession>A0A177MR49</accession>
<comment type="caution">
    <text evidence="1">The sequence shown here is derived from an EMBL/GenBank/DDBJ whole genome shotgun (WGS) entry which is preliminary data.</text>
</comment>
<evidence type="ECO:0000313" key="1">
    <source>
        <dbReference type="EMBL" id="OAI08258.1"/>
    </source>
</evidence>
<dbReference type="RefSeq" id="WP_064007189.1">
    <property type="nucleotide sequence ID" value="NZ_LUUG01000046.1"/>
</dbReference>
<name>A0A177MR49_METMH</name>
<dbReference type="OrthoDB" id="9133824at2"/>
<gene>
    <name evidence="1" type="ORF">A1332_07950</name>
</gene>
<organism evidence="1 2">
    <name type="scientific">Methylomonas methanica</name>
    <dbReference type="NCBI Taxonomy" id="421"/>
    <lineage>
        <taxon>Bacteria</taxon>
        <taxon>Pseudomonadati</taxon>
        <taxon>Pseudomonadota</taxon>
        <taxon>Gammaproteobacteria</taxon>
        <taxon>Methylococcales</taxon>
        <taxon>Methylococcaceae</taxon>
        <taxon>Methylomonas</taxon>
    </lineage>
</organism>
<dbReference type="AlphaFoldDB" id="A0A177MR49"/>
<proteinExistence type="predicted"/>
<dbReference type="EMBL" id="LUUG01000046">
    <property type="protein sequence ID" value="OAI08258.1"/>
    <property type="molecule type" value="Genomic_DNA"/>
</dbReference>
<reference evidence="1 2" key="1">
    <citation type="submission" date="2016-03" db="EMBL/GenBank/DDBJ databases">
        <authorList>
            <person name="Ploux O."/>
        </authorList>
    </citation>
    <scope>NUCLEOTIDE SEQUENCE [LARGE SCALE GENOMIC DNA]</scope>
    <source>
        <strain evidence="1 2">R-45363</strain>
    </source>
</reference>
<evidence type="ECO:0000313" key="2">
    <source>
        <dbReference type="Proteomes" id="UP000078090"/>
    </source>
</evidence>